<keyword evidence="2" id="KW-0732">Signal</keyword>
<evidence type="ECO:0000313" key="3">
    <source>
        <dbReference type="EMBL" id="KAJ2901448.1"/>
    </source>
</evidence>
<feature type="transmembrane region" description="Helical" evidence="1">
    <location>
        <begin position="72"/>
        <end position="96"/>
    </location>
</feature>
<dbReference type="Proteomes" id="UP001201980">
    <property type="component" value="Unassembled WGS sequence"/>
</dbReference>
<feature type="signal peptide" evidence="2">
    <location>
        <begin position="1"/>
        <end position="27"/>
    </location>
</feature>
<sequence>MSAATKPYFMPLFVALAIALLFPFINANPLPSSHDNPTPTSVPTPLPTAGNGKHTCNAEDASFANICDPYRAGWAGIGIGTLIGWVVLGIVLPWAWRHFKKQRSLKQPKP</sequence>
<dbReference type="AlphaFoldDB" id="A0AAD5RRE1"/>
<feature type="chain" id="PRO_5042209177" description="Transmembrane protein" evidence="2">
    <location>
        <begin position="28"/>
        <end position="110"/>
    </location>
</feature>
<name>A0AAD5RRE1_9PEZI</name>
<protein>
    <recommendedName>
        <fullName evidence="5">Transmembrane protein</fullName>
    </recommendedName>
</protein>
<accession>A0AAD5RRE1</accession>
<dbReference type="EMBL" id="JAKWBI020000151">
    <property type="protein sequence ID" value="KAJ2901448.1"/>
    <property type="molecule type" value="Genomic_DNA"/>
</dbReference>
<evidence type="ECO:0008006" key="5">
    <source>
        <dbReference type="Google" id="ProtNLM"/>
    </source>
</evidence>
<gene>
    <name evidence="3" type="ORF">MKZ38_001836</name>
</gene>
<evidence type="ECO:0000256" key="1">
    <source>
        <dbReference type="SAM" id="Phobius"/>
    </source>
</evidence>
<reference evidence="3" key="1">
    <citation type="submission" date="2022-07" db="EMBL/GenBank/DDBJ databases">
        <title>Draft genome sequence of Zalerion maritima ATCC 34329, a (micro)plastics degrading marine fungus.</title>
        <authorList>
            <person name="Paco A."/>
            <person name="Goncalves M.F.M."/>
            <person name="Rocha-Santos T.A.P."/>
            <person name="Alves A."/>
        </authorList>
    </citation>
    <scope>NUCLEOTIDE SEQUENCE</scope>
    <source>
        <strain evidence="3">ATCC 34329</strain>
    </source>
</reference>
<comment type="caution">
    <text evidence="3">The sequence shown here is derived from an EMBL/GenBank/DDBJ whole genome shotgun (WGS) entry which is preliminary data.</text>
</comment>
<proteinExistence type="predicted"/>
<evidence type="ECO:0000313" key="4">
    <source>
        <dbReference type="Proteomes" id="UP001201980"/>
    </source>
</evidence>
<keyword evidence="1" id="KW-0472">Membrane</keyword>
<keyword evidence="1" id="KW-0812">Transmembrane</keyword>
<keyword evidence="4" id="KW-1185">Reference proteome</keyword>
<organism evidence="3 4">
    <name type="scientific">Zalerion maritima</name>
    <dbReference type="NCBI Taxonomy" id="339359"/>
    <lineage>
        <taxon>Eukaryota</taxon>
        <taxon>Fungi</taxon>
        <taxon>Dikarya</taxon>
        <taxon>Ascomycota</taxon>
        <taxon>Pezizomycotina</taxon>
        <taxon>Sordariomycetes</taxon>
        <taxon>Lulworthiomycetidae</taxon>
        <taxon>Lulworthiales</taxon>
        <taxon>Lulworthiaceae</taxon>
        <taxon>Zalerion</taxon>
    </lineage>
</organism>
<evidence type="ECO:0000256" key="2">
    <source>
        <dbReference type="SAM" id="SignalP"/>
    </source>
</evidence>
<keyword evidence="1" id="KW-1133">Transmembrane helix</keyword>